<dbReference type="EC" id="2.3.1.225" evidence="8"/>
<keyword evidence="6 8" id="KW-0012">Acyltransferase</keyword>
<dbReference type="Proteomes" id="UP000019132">
    <property type="component" value="Unassembled WGS sequence"/>
</dbReference>
<dbReference type="GO" id="GO:0019706">
    <property type="term" value="F:protein-cysteine S-palmitoyltransferase activity"/>
    <property type="evidence" value="ECO:0007669"/>
    <property type="project" value="UniProtKB-EC"/>
</dbReference>
<dbReference type="GO" id="GO:0005794">
    <property type="term" value="C:Golgi apparatus"/>
    <property type="evidence" value="ECO:0007669"/>
    <property type="project" value="TreeGrafter"/>
</dbReference>
<keyword evidence="11" id="KW-1185">Reference proteome</keyword>
<dbReference type="HOGENOM" id="CLU_093668_0_0_1"/>
<feature type="transmembrane region" description="Helical" evidence="8">
    <location>
        <begin position="97"/>
        <end position="117"/>
    </location>
</feature>
<keyword evidence="4 8" id="KW-1133">Transmembrane helix</keyword>
<dbReference type="PANTHER" id="PTHR22883:SF23">
    <property type="entry name" value="PALMITOYLTRANSFERASE ZDHHC6"/>
    <property type="match status" value="1"/>
</dbReference>
<feature type="domain" description="Palmitoyltransferase DHHC" evidence="9">
    <location>
        <begin position="145"/>
        <end position="210"/>
    </location>
</feature>
<evidence type="ECO:0000259" key="9">
    <source>
        <dbReference type="Pfam" id="PF01529"/>
    </source>
</evidence>
<reference evidence="11" key="2">
    <citation type="submission" date="2010-04" db="EMBL/GenBank/DDBJ databases">
        <authorList>
            <person name="Buell R."/>
            <person name="Hamilton J."/>
            <person name="Hostetler J."/>
        </authorList>
    </citation>
    <scope>NUCLEOTIDE SEQUENCE [LARGE SCALE GENOMIC DNA]</scope>
    <source>
        <strain evidence="11">DAOM:BR144</strain>
    </source>
</reference>
<dbReference type="GO" id="GO:0005783">
    <property type="term" value="C:endoplasmic reticulum"/>
    <property type="evidence" value="ECO:0007669"/>
    <property type="project" value="TreeGrafter"/>
</dbReference>
<comment type="domain">
    <text evidence="8">The DHHC domain is required for palmitoyltransferase activity.</text>
</comment>
<proteinExistence type="inferred from homology"/>
<organism evidence="10 11">
    <name type="scientific">Globisporangium ultimum (strain ATCC 200006 / CBS 805.95 / DAOM BR144)</name>
    <name type="common">Pythium ultimum</name>
    <dbReference type="NCBI Taxonomy" id="431595"/>
    <lineage>
        <taxon>Eukaryota</taxon>
        <taxon>Sar</taxon>
        <taxon>Stramenopiles</taxon>
        <taxon>Oomycota</taxon>
        <taxon>Peronosporomycetes</taxon>
        <taxon>Pythiales</taxon>
        <taxon>Pythiaceae</taxon>
        <taxon>Globisporangium</taxon>
    </lineage>
</organism>
<dbReference type="EnsemblProtists" id="PYU1_T007280">
    <property type="protein sequence ID" value="PYU1_T007280"/>
    <property type="gene ID" value="PYU1_G007265"/>
</dbReference>
<keyword evidence="2 8" id="KW-0808">Transferase</keyword>
<dbReference type="EMBL" id="GL376629">
    <property type="status" value="NOT_ANNOTATED_CDS"/>
    <property type="molecule type" value="Genomic_DNA"/>
</dbReference>
<keyword evidence="5 8" id="KW-0472">Membrane</keyword>
<dbReference type="InterPro" id="IPR001594">
    <property type="entry name" value="Palmitoyltrfase_DHHC"/>
</dbReference>
<evidence type="ECO:0000256" key="1">
    <source>
        <dbReference type="ARBA" id="ARBA00004141"/>
    </source>
</evidence>
<dbReference type="eggNOG" id="KOG1311">
    <property type="taxonomic scope" value="Eukaryota"/>
</dbReference>
<accession>K3WQN8</accession>
<comment type="catalytic activity">
    <reaction evidence="8">
        <text>L-cysteinyl-[protein] + hexadecanoyl-CoA = S-hexadecanoyl-L-cysteinyl-[protein] + CoA</text>
        <dbReference type="Rhea" id="RHEA:36683"/>
        <dbReference type="Rhea" id="RHEA-COMP:10131"/>
        <dbReference type="Rhea" id="RHEA-COMP:11032"/>
        <dbReference type="ChEBI" id="CHEBI:29950"/>
        <dbReference type="ChEBI" id="CHEBI:57287"/>
        <dbReference type="ChEBI" id="CHEBI:57379"/>
        <dbReference type="ChEBI" id="CHEBI:74151"/>
        <dbReference type="EC" id="2.3.1.225"/>
    </reaction>
</comment>
<dbReference type="OMA" id="KCIGKRT"/>
<dbReference type="GO" id="GO:0006612">
    <property type="term" value="P:protein targeting to membrane"/>
    <property type="evidence" value="ECO:0007669"/>
    <property type="project" value="TreeGrafter"/>
</dbReference>
<dbReference type="PROSITE" id="PS50216">
    <property type="entry name" value="DHHC"/>
    <property type="match status" value="1"/>
</dbReference>
<evidence type="ECO:0000256" key="7">
    <source>
        <dbReference type="ARBA" id="ARBA00038298"/>
    </source>
</evidence>
<sequence length="214" mass="23547">MSAGDYGTRVDMQELMDVNDVDSDVHAKYRHAHARRCCVRFGNTWVICSLAKTRGQPYGLFPLTWHIGPNWPCMIVTYCIALGPLLLILLRDDVSTGLKIALLVSVVLTTCAFTMVACSDPGVVFESYEPPAMQVGDTEAGAGVICAQCQIRRPHTASHCSDCGVCVVHLDHHCPWTGKCIGQKTIKWFYAFLWCISVHVVLIGVTVAVTYLSK</sequence>
<evidence type="ECO:0000256" key="3">
    <source>
        <dbReference type="ARBA" id="ARBA00022692"/>
    </source>
</evidence>
<comment type="subcellular location">
    <subcellularLocation>
        <location evidence="1">Membrane</location>
        <topology evidence="1">Multi-pass membrane protein</topology>
    </subcellularLocation>
</comment>
<dbReference type="Pfam" id="PF01529">
    <property type="entry name" value="DHHC"/>
    <property type="match status" value="1"/>
</dbReference>
<evidence type="ECO:0000256" key="6">
    <source>
        <dbReference type="ARBA" id="ARBA00023315"/>
    </source>
</evidence>
<comment type="similarity">
    <text evidence="7">Belongs to the DHHC palmitoyltransferase family. PFA5 subfamily.</text>
</comment>
<feature type="transmembrane region" description="Helical" evidence="8">
    <location>
        <begin position="188"/>
        <end position="212"/>
    </location>
</feature>
<dbReference type="PANTHER" id="PTHR22883">
    <property type="entry name" value="ZINC FINGER DHHC DOMAIN CONTAINING PROTEIN"/>
    <property type="match status" value="1"/>
</dbReference>
<dbReference type="GO" id="GO:0016020">
    <property type="term" value="C:membrane"/>
    <property type="evidence" value="ECO:0007669"/>
    <property type="project" value="UniProtKB-SubCell"/>
</dbReference>
<evidence type="ECO:0000313" key="10">
    <source>
        <dbReference type="EnsemblProtists" id="PYU1_T007280"/>
    </source>
</evidence>
<keyword evidence="3 8" id="KW-0812">Transmembrane</keyword>
<evidence type="ECO:0000256" key="4">
    <source>
        <dbReference type="ARBA" id="ARBA00022989"/>
    </source>
</evidence>
<evidence type="ECO:0000256" key="2">
    <source>
        <dbReference type="ARBA" id="ARBA00022679"/>
    </source>
</evidence>
<dbReference type="InParanoid" id="K3WQN8"/>
<name>K3WQN8_GLOUD</name>
<dbReference type="InterPro" id="IPR039859">
    <property type="entry name" value="PFA4/ZDH16/20/ERF2-like"/>
</dbReference>
<evidence type="ECO:0000256" key="8">
    <source>
        <dbReference type="RuleBase" id="RU079119"/>
    </source>
</evidence>
<reference evidence="11" key="1">
    <citation type="journal article" date="2010" name="Genome Biol.">
        <title>Genome sequence of the necrotrophic plant pathogen Pythium ultimum reveals original pathogenicity mechanisms and effector repertoire.</title>
        <authorList>
            <person name="Levesque C.A."/>
            <person name="Brouwer H."/>
            <person name="Cano L."/>
            <person name="Hamilton J.P."/>
            <person name="Holt C."/>
            <person name="Huitema E."/>
            <person name="Raffaele S."/>
            <person name="Robideau G.P."/>
            <person name="Thines M."/>
            <person name="Win J."/>
            <person name="Zerillo M.M."/>
            <person name="Beakes G.W."/>
            <person name="Boore J.L."/>
            <person name="Busam D."/>
            <person name="Dumas B."/>
            <person name="Ferriera S."/>
            <person name="Fuerstenberg S.I."/>
            <person name="Gachon C.M."/>
            <person name="Gaulin E."/>
            <person name="Govers F."/>
            <person name="Grenville-Briggs L."/>
            <person name="Horner N."/>
            <person name="Hostetler J."/>
            <person name="Jiang R.H."/>
            <person name="Johnson J."/>
            <person name="Krajaejun T."/>
            <person name="Lin H."/>
            <person name="Meijer H.J."/>
            <person name="Moore B."/>
            <person name="Morris P."/>
            <person name="Phuntmart V."/>
            <person name="Puiu D."/>
            <person name="Shetty J."/>
            <person name="Stajich J.E."/>
            <person name="Tripathy S."/>
            <person name="Wawra S."/>
            <person name="van West P."/>
            <person name="Whitty B.R."/>
            <person name="Coutinho P.M."/>
            <person name="Henrissat B."/>
            <person name="Martin F."/>
            <person name="Thomas P.D."/>
            <person name="Tyler B.M."/>
            <person name="De Vries R.P."/>
            <person name="Kamoun S."/>
            <person name="Yandell M."/>
            <person name="Tisserat N."/>
            <person name="Buell C.R."/>
        </authorList>
    </citation>
    <scope>NUCLEOTIDE SEQUENCE</scope>
    <source>
        <strain evidence="11">DAOM:BR144</strain>
    </source>
</reference>
<dbReference type="VEuPathDB" id="FungiDB:PYU1_G007265"/>
<evidence type="ECO:0000256" key="5">
    <source>
        <dbReference type="ARBA" id="ARBA00023136"/>
    </source>
</evidence>
<evidence type="ECO:0000313" key="11">
    <source>
        <dbReference type="Proteomes" id="UP000019132"/>
    </source>
</evidence>
<dbReference type="AlphaFoldDB" id="K3WQN8"/>
<reference evidence="10" key="3">
    <citation type="submission" date="2015-02" db="UniProtKB">
        <authorList>
            <consortium name="EnsemblProtists"/>
        </authorList>
    </citation>
    <scope>IDENTIFICATION</scope>
    <source>
        <strain evidence="10">DAOM BR144</strain>
    </source>
</reference>
<protein>
    <recommendedName>
        <fullName evidence="8">Palmitoyltransferase</fullName>
        <ecNumber evidence="8">2.3.1.225</ecNumber>
    </recommendedName>
</protein>
<dbReference type="STRING" id="431595.K3WQN8"/>
<feature type="transmembrane region" description="Helical" evidence="8">
    <location>
        <begin position="69"/>
        <end position="90"/>
    </location>
</feature>